<keyword evidence="2 4" id="KW-0863">Zinc-finger</keyword>
<reference evidence="7 8" key="1">
    <citation type="submission" date="2018-06" db="EMBL/GenBank/DDBJ databases">
        <title>Comparative genomics reveals the genomic features of Rhizophagus irregularis, R. cerebriforme, R. diaphanum and Gigaspora rosea, and their symbiotic lifestyle signature.</title>
        <authorList>
            <person name="Morin E."/>
            <person name="San Clemente H."/>
            <person name="Chen E.C.H."/>
            <person name="De La Providencia I."/>
            <person name="Hainaut M."/>
            <person name="Kuo A."/>
            <person name="Kohler A."/>
            <person name="Murat C."/>
            <person name="Tang N."/>
            <person name="Roy S."/>
            <person name="Loubradou J."/>
            <person name="Henrissat B."/>
            <person name="Grigoriev I.V."/>
            <person name="Corradi N."/>
            <person name="Roux C."/>
            <person name="Martin F.M."/>
        </authorList>
    </citation>
    <scope>NUCLEOTIDE SEQUENCE [LARGE SCALE GENOMIC DNA]</scope>
    <source>
        <strain evidence="7 8">DAOM 227022</strain>
    </source>
</reference>
<organism evidence="7 8">
    <name type="scientific">Glomus cerebriforme</name>
    <dbReference type="NCBI Taxonomy" id="658196"/>
    <lineage>
        <taxon>Eukaryota</taxon>
        <taxon>Fungi</taxon>
        <taxon>Fungi incertae sedis</taxon>
        <taxon>Mucoromycota</taxon>
        <taxon>Glomeromycotina</taxon>
        <taxon>Glomeromycetes</taxon>
        <taxon>Glomerales</taxon>
        <taxon>Glomeraceae</taxon>
        <taxon>Glomus</taxon>
    </lineage>
</organism>
<sequence>MDVMSMCSSSSPTSNQTAPRKIPEFASTQSHAQSLPSPPLMDTVNEKKGSSLPPLTSITSILHSPVPPLHEINPTPVPPKPQKLHHDAATISNQANHNIHHQSSTPQSPPSRVNYLQPPESISQRSSPSSSSYSSSSQSISQSPNDTTWLRPPTTSYYQSFPPPPPPPQQYPYVPQSQQQSMRLVNNYSHPSATTNMTSDYPPPYATSISYTSTGNHIGSEDHDSSYLTEQSLVKMGKVTEHCSQIAHFASQYRDMRINYNPWNGSAVPQFTESHLTSIINRAYDVLNILSSLKGEITAKPQVETSQGEIDLIRKQRTLGASTRTKYRKRSKRAAPPGRCHSCNISETPEWRRGPDGARTLCNACGLHFAKITRKRALSAMQQAEQQQQQQQQQQEEEVTSSSSNINLTNSPIIDNNSNNNSSMPTPGASDVERDSPHVKRQMIEIIDD</sequence>
<dbReference type="Gene3D" id="3.30.50.10">
    <property type="entry name" value="Erythroid Transcription Factor GATA-1, subunit A"/>
    <property type="match status" value="1"/>
</dbReference>
<dbReference type="InterPro" id="IPR013088">
    <property type="entry name" value="Znf_NHR/GATA"/>
</dbReference>
<dbReference type="SUPFAM" id="SSF57716">
    <property type="entry name" value="Glucocorticoid receptor-like (DNA-binding domain)"/>
    <property type="match status" value="1"/>
</dbReference>
<comment type="caution">
    <text evidence="7">The sequence shown here is derived from an EMBL/GenBank/DDBJ whole genome shotgun (WGS) entry which is preliminary data.</text>
</comment>
<dbReference type="PROSITE" id="PS50114">
    <property type="entry name" value="GATA_ZN_FINGER_2"/>
    <property type="match status" value="1"/>
</dbReference>
<feature type="compositionally biased region" description="Low complexity" evidence="5">
    <location>
        <begin position="1"/>
        <end position="14"/>
    </location>
</feature>
<evidence type="ECO:0000256" key="1">
    <source>
        <dbReference type="ARBA" id="ARBA00022723"/>
    </source>
</evidence>
<feature type="compositionally biased region" description="Low complexity" evidence="5">
    <location>
        <begin position="382"/>
        <end position="394"/>
    </location>
</feature>
<dbReference type="InterPro" id="IPR000679">
    <property type="entry name" value="Znf_GATA"/>
</dbReference>
<dbReference type="CDD" id="cd00202">
    <property type="entry name" value="ZnF_GATA"/>
    <property type="match status" value="1"/>
</dbReference>
<dbReference type="OrthoDB" id="2162994at2759"/>
<feature type="domain" description="GATA-type" evidence="6">
    <location>
        <begin position="339"/>
        <end position="388"/>
    </location>
</feature>
<evidence type="ECO:0000313" key="8">
    <source>
        <dbReference type="Proteomes" id="UP000265703"/>
    </source>
</evidence>
<dbReference type="EMBL" id="QKYT01000364">
    <property type="protein sequence ID" value="RIA86432.1"/>
    <property type="molecule type" value="Genomic_DNA"/>
</dbReference>
<evidence type="ECO:0000313" key="7">
    <source>
        <dbReference type="EMBL" id="RIA86432.1"/>
    </source>
</evidence>
<feature type="compositionally biased region" description="Low complexity" evidence="5">
    <location>
        <begin position="117"/>
        <end position="144"/>
    </location>
</feature>
<dbReference type="STRING" id="658196.A0A397SLA4"/>
<dbReference type="PROSITE" id="PS00344">
    <property type="entry name" value="GATA_ZN_FINGER_1"/>
    <property type="match status" value="1"/>
</dbReference>
<accession>A0A397SLA4</accession>
<dbReference type="PANTHER" id="PTHR45658">
    <property type="entry name" value="GATA TRANSCRIPTION FACTOR"/>
    <property type="match status" value="1"/>
</dbReference>
<dbReference type="Proteomes" id="UP000265703">
    <property type="component" value="Unassembled WGS sequence"/>
</dbReference>
<feature type="compositionally biased region" description="Polar residues" evidence="5">
    <location>
        <begin position="53"/>
        <end position="62"/>
    </location>
</feature>
<feature type="compositionally biased region" description="Polar residues" evidence="5">
    <location>
        <begin position="26"/>
        <end position="35"/>
    </location>
</feature>
<keyword evidence="1" id="KW-0479">Metal-binding</keyword>
<evidence type="ECO:0000256" key="5">
    <source>
        <dbReference type="SAM" id="MobiDB-lite"/>
    </source>
</evidence>
<dbReference type="GO" id="GO:0043565">
    <property type="term" value="F:sequence-specific DNA binding"/>
    <property type="evidence" value="ECO:0007669"/>
    <property type="project" value="InterPro"/>
</dbReference>
<dbReference type="AlphaFoldDB" id="A0A397SLA4"/>
<evidence type="ECO:0000259" key="6">
    <source>
        <dbReference type="PROSITE" id="PS50114"/>
    </source>
</evidence>
<protein>
    <recommendedName>
        <fullName evidence="6">GATA-type domain-containing protein</fullName>
    </recommendedName>
</protein>
<gene>
    <name evidence="7" type="ORF">C1645_779726</name>
</gene>
<feature type="region of interest" description="Disordered" evidence="5">
    <location>
        <begin position="321"/>
        <end position="355"/>
    </location>
</feature>
<feature type="compositionally biased region" description="Pro residues" evidence="5">
    <location>
        <begin position="161"/>
        <end position="170"/>
    </location>
</feature>
<evidence type="ECO:0000256" key="4">
    <source>
        <dbReference type="PROSITE-ProRule" id="PRU00094"/>
    </source>
</evidence>
<keyword evidence="3" id="KW-0862">Zinc</keyword>
<proteinExistence type="predicted"/>
<name>A0A397SLA4_9GLOM</name>
<evidence type="ECO:0000256" key="2">
    <source>
        <dbReference type="ARBA" id="ARBA00022771"/>
    </source>
</evidence>
<dbReference type="SMART" id="SM00401">
    <property type="entry name" value="ZnF_GATA"/>
    <property type="match status" value="1"/>
</dbReference>
<dbReference type="InterPro" id="IPR051140">
    <property type="entry name" value="GATA_TF"/>
</dbReference>
<dbReference type="GO" id="GO:0008270">
    <property type="term" value="F:zinc ion binding"/>
    <property type="evidence" value="ECO:0007669"/>
    <property type="project" value="UniProtKB-KW"/>
</dbReference>
<feature type="compositionally biased region" description="Low complexity" evidence="5">
    <location>
        <begin position="401"/>
        <end position="423"/>
    </location>
</feature>
<dbReference type="PANTHER" id="PTHR45658:SF122">
    <property type="entry name" value="GATA ZINC FINGER DOMAIN-CONTAINING PROTEIN 6"/>
    <property type="match status" value="1"/>
</dbReference>
<feature type="region of interest" description="Disordered" evidence="5">
    <location>
        <begin position="380"/>
        <end position="449"/>
    </location>
</feature>
<evidence type="ECO:0000256" key="3">
    <source>
        <dbReference type="ARBA" id="ARBA00022833"/>
    </source>
</evidence>
<dbReference type="GO" id="GO:0006355">
    <property type="term" value="P:regulation of DNA-templated transcription"/>
    <property type="evidence" value="ECO:0007669"/>
    <property type="project" value="InterPro"/>
</dbReference>
<feature type="region of interest" description="Disordered" evidence="5">
    <location>
        <begin position="1"/>
        <end position="84"/>
    </location>
</feature>
<feature type="region of interest" description="Disordered" evidence="5">
    <location>
        <begin position="98"/>
        <end position="179"/>
    </location>
</feature>
<keyword evidence="8" id="KW-1185">Reference proteome</keyword>
<dbReference type="Pfam" id="PF00320">
    <property type="entry name" value="GATA"/>
    <property type="match status" value="1"/>
</dbReference>